<evidence type="ECO:0000313" key="4">
    <source>
        <dbReference type="Proteomes" id="UP000663852"/>
    </source>
</evidence>
<comment type="caution">
    <text evidence="3">The sequence shown here is derived from an EMBL/GenBank/DDBJ whole genome shotgun (WGS) entry which is preliminary data.</text>
</comment>
<dbReference type="PANTHER" id="PTHR15010">
    <property type="entry name" value="ACYLOXYACYL HYDROLASE"/>
    <property type="match status" value="1"/>
</dbReference>
<dbReference type="Gene3D" id="1.10.225.10">
    <property type="entry name" value="Saposin-like"/>
    <property type="match status" value="1"/>
</dbReference>
<dbReference type="PROSITE" id="PS50015">
    <property type="entry name" value="SAP_B"/>
    <property type="match status" value="1"/>
</dbReference>
<dbReference type="InterPro" id="IPR039676">
    <property type="entry name" value="AOAH"/>
</dbReference>
<evidence type="ECO:0000259" key="2">
    <source>
        <dbReference type="PROSITE" id="PS50015"/>
    </source>
</evidence>
<dbReference type="InterPro" id="IPR008139">
    <property type="entry name" value="SaposinB_dom"/>
</dbReference>
<dbReference type="EMBL" id="CAJNOJ010000200">
    <property type="protein sequence ID" value="CAF1280205.1"/>
    <property type="molecule type" value="Genomic_DNA"/>
</dbReference>
<dbReference type="AlphaFoldDB" id="A0A815C7S0"/>
<keyword evidence="1" id="KW-1015">Disulfide bond</keyword>
<dbReference type="GO" id="GO:0050528">
    <property type="term" value="F:acyloxyacyl hydrolase activity"/>
    <property type="evidence" value="ECO:0007669"/>
    <property type="project" value="InterPro"/>
</dbReference>
<dbReference type="Pfam" id="PF20825">
    <property type="entry name" value="Saposin"/>
    <property type="match status" value="1"/>
</dbReference>
<name>A0A815C7S0_ADIRI</name>
<dbReference type="Proteomes" id="UP000663852">
    <property type="component" value="Unassembled WGS sequence"/>
</dbReference>
<proteinExistence type="predicted"/>
<protein>
    <recommendedName>
        <fullName evidence="2">Saposin B-type domain-containing protein</fullName>
    </recommendedName>
</protein>
<dbReference type="GO" id="GO:0005509">
    <property type="term" value="F:calcium ion binding"/>
    <property type="evidence" value="ECO:0007669"/>
    <property type="project" value="TreeGrafter"/>
</dbReference>
<dbReference type="InterPro" id="IPR011001">
    <property type="entry name" value="Saposin-like"/>
</dbReference>
<dbReference type="GO" id="GO:0009104">
    <property type="term" value="P:lipopolysaccharide catabolic process"/>
    <property type="evidence" value="ECO:0007669"/>
    <property type="project" value="TreeGrafter"/>
</dbReference>
<evidence type="ECO:0000313" key="3">
    <source>
        <dbReference type="EMBL" id="CAF1280205.1"/>
    </source>
</evidence>
<gene>
    <name evidence="3" type="ORF">EDS130_LOCUS29508</name>
</gene>
<dbReference type="PANTHER" id="PTHR15010:SF0">
    <property type="entry name" value="ACYLOXYACYL HYDROLASE"/>
    <property type="match status" value="1"/>
</dbReference>
<reference evidence="3" key="1">
    <citation type="submission" date="2021-02" db="EMBL/GenBank/DDBJ databases">
        <authorList>
            <person name="Nowell W R."/>
        </authorList>
    </citation>
    <scope>NUCLEOTIDE SEQUENCE</scope>
</reference>
<sequence>MCNLKVGPICFLCAAIFPIINEFDLRSVNGGVDCATCTIVLGLVEKLSIVYNENIINSLEQLCNALPTDFPAYGKVTIEYLDVIILDEFLNKETSDVICHTLELCRDCLGQKIC</sequence>
<dbReference type="InterPro" id="IPR048593">
    <property type="entry name" value="AOAH_Saposin_N"/>
</dbReference>
<dbReference type="SUPFAM" id="SSF47862">
    <property type="entry name" value="Saposin"/>
    <property type="match status" value="1"/>
</dbReference>
<dbReference type="OrthoDB" id="6431422at2759"/>
<organism evidence="3 4">
    <name type="scientific">Adineta ricciae</name>
    <name type="common">Rotifer</name>
    <dbReference type="NCBI Taxonomy" id="249248"/>
    <lineage>
        <taxon>Eukaryota</taxon>
        <taxon>Metazoa</taxon>
        <taxon>Spiralia</taxon>
        <taxon>Gnathifera</taxon>
        <taxon>Rotifera</taxon>
        <taxon>Eurotatoria</taxon>
        <taxon>Bdelloidea</taxon>
        <taxon>Adinetida</taxon>
        <taxon>Adinetidae</taxon>
        <taxon>Adineta</taxon>
    </lineage>
</organism>
<evidence type="ECO:0000256" key="1">
    <source>
        <dbReference type="ARBA" id="ARBA00023157"/>
    </source>
</evidence>
<feature type="domain" description="Saposin B-type" evidence="2">
    <location>
        <begin position="30"/>
        <end position="109"/>
    </location>
</feature>
<accession>A0A815C7S0</accession>